<evidence type="ECO:0000313" key="3">
    <source>
        <dbReference type="Proteomes" id="UP001501692"/>
    </source>
</evidence>
<sequence length="626" mass="73848">MKINLLVLFSLFAINFGFSQNTFDIVFPEYDRNLKCKQCFQIFSQKPKEVRFSIKREKTNLYFEINDKKWFNLLFKNAGDGIAIDVVVKDRYDCEYESVKDAQIRGLLLKPSYSKKLKSGLKPSGENNFRVHVGRVPDAFINDELEFNILFLSNKNLCNYYWIYDLESYPWELLDMGMYLDSLTYNSKQIKPVGEEGYLLRHKTLKFKIPFEKNKAEYSQEDIRPIYDSLRLTDFNIKTINIKAYSSIEGSLERNVELQEQRANSIVKALQSFQKPTIKTKISSSENWVEFLNDIEGTKYEALITLNKNQVKSKLVGTLSKELEPVLKNHRKAILELELEKKDKYKNMQADELVSKFNKAILSENLDEANELQNSIFEKMKEKEISPEFLRKMDIPKQSKFAKIFNKNSAYRYMQNVREAVIVYNELLELEKLAPKEPRIKYNIAAIKIKLWHYKWQDIDETKLKNQINALKNYGIDKSLISRMLVNFHIIKAENLMRKRDYQNKDIAVKYVNSNYKNFPLSDYDYLSLAQFFSYYANTDLSVKLLEDKAKSIDIDENLLFYYLNLTLVDRDLTSDSNYRTIMLNAINMNKERFCKLFNSVENGGVTFQLLENDYLRQTYCEECKN</sequence>
<accession>A0ABP9HB86</accession>
<gene>
    <name evidence="2" type="ORF">GCM10023315_14360</name>
</gene>
<feature type="chain" id="PRO_5047201996" description="OmpA family protein" evidence="1">
    <location>
        <begin position="20"/>
        <end position="626"/>
    </location>
</feature>
<proteinExistence type="predicted"/>
<organism evidence="2 3">
    <name type="scientific">Algibacter aquimarinus</name>
    <dbReference type="NCBI Taxonomy" id="1136748"/>
    <lineage>
        <taxon>Bacteria</taxon>
        <taxon>Pseudomonadati</taxon>
        <taxon>Bacteroidota</taxon>
        <taxon>Flavobacteriia</taxon>
        <taxon>Flavobacteriales</taxon>
        <taxon>Flavobacteriaceae</taxon>
        <taxon>Algibacter</taxon>
    </lineage>
</organism>
<feature type="signal peptide" evidence="1">
    <location>
        <begin position="1"/>
        <end position="19"/>
    </location>
</feature>
<evidence type="ECO:0000313" key="2">
    <source>
        <dbReference type="EMBL" id="GAA4966258.1"/>
    </source>
</evidence>
<reference evidence="3" key="1">
    <citation type="journal article" date="2019" name="Int. J. Syst. Evol. Microbiol.">
        <title>The Global Catalogue of Microorganisms (GCM) 10K type strain sequencing project: providing services to taxonomists for standard genome sequencing and annotation.</title>
        <authorList>
            <consortium name="The Broad Institute Genomics Platform"/>
            <consortium name="The Broad Institute Genome Sequencing Center for Infectious Disease"/>
            <person name="Wu L."/>
            <person name="Ma J."/>
        </authorList>
    </citation>
    <scope>NUCLEOTIDE SEQUENCE [LARGE SCALE GENOMIC DNA]</scope>
    <source>
        <strain evidence="3">JCM 18287</strain>
    </source>
</reference>
<evidence type="ECO:0008006" key="4">
    <source>
        <dbReference type="Google" id="ProtNLM"/>
    </source>
</evidence>
<protein>
    <recommendedName>
        <fullName evidence="4">OmpA family protein</fullName>
    </recommendedName>
</protein>
<evidence type="ECO:0000256" key="1">
    <source>
        <dbReference type="SAM" id="SignalP"/>
    </source>
</evidence>
<keyword evidence="1" id="KW-0732">Signal</keyword>
<keyword evidence="3" id="KW-1185">Reference proteome</keyword>
<name>A0ABP9HB86_9FLAO</name>
<dbReference type="Proteomes" id="UP001501692">
    <property type="component" value="Unassembled WGS sequence"/>
</dbReference>
<dbReference type="EMBL" id="BAABJK010000004">
    <property type="protein sequence ID" value="GAA4966258.1"/>
    <property type="molecule type" value="Genomic_DNA"/>
</dbReference>
<dbReference type="RefSeq" id="WP_345166351.1">
    <property type="nucleotide sequence ID" value="NZ_BAABJK010000004.1"/>
</dbReference>
<comment type="caution">
    <text evidence="2">The sequence shown here is derived from an EMBL/GenBank/DDBJ whole genome shotgun (WGS) entry which is preliminary data.</text>
</comment>